<accession>A0A8E0S6W1</accession>
<proteinExistence type="predicted"/>
<name>A0A8E0S6W1_9TREM</name>
<dbReference type="EMBL" id="LUCM01000141">
    <property type="protein sequence ID" value="KAA0201037.1"/>
    <property type="molecule type" value="Genomic_DNA"/>
</dbReference>
<comment type="caution">
    <text evidence="2">The sequence shown here is derived from an EMBL/GenBank/DDBJ whole genome shotgun (WGS) entry which is preliminary data.</text>
</comment>
<gene>
    <name evidence="2" type="ORF">FBUS_05978</name>
</gene>
<reference evidence="2" key="1">
    <citation type="submission" date="2019-05" db="EMBL/GenBank/DDBJ databases">
        <title>Annotation for the trematode Fasciolopsis buski.</title>
        <authorList>
            <person name="Choi Y.-J."/>
        </authorList>
    </citation>
    <scope>NUCLEOTIDE SEQUENCE</scope>
    <source>
        <strain evidence="2">HT</strain>
        <tissue evidence="2">Whole worm</tissue>
    </source>
</reference>
<dbReference type="OrthoDB" id="10431694at2759"/>
<protein>
    <submittedName>
        <fullName evidence="2">Uncharacterized protein</fullName>
    </submittedName>
</protein>
<evidence type="ECO:0000313" key="2">
    <source>
        <dbReference type="EMBL" id="KAA0201037.1"/>
    </source>
</evidence>
<feature type="compositionally biased region" description="Low complexity" evidence="1">
    <location>
        <begin position="99"/>
        <end position="109"/>
    </location>
</feature>
<organism evidence="2 3">
    <name type="scientific">Fasciolopsis buskii</name>
    <dbReference type="NCBI Taxonomy" id="27845"/>
    <lineage>
        <taxon>Eukaryota</taxon>
        <taxon>Metazoa</taxon>
        <taxon>Spiralia</taxon>
        <taxon>Lophotrochozoa</taxon>
        <taxon>Platyhelminthes</taxon>
        <taxon>Trematoda</taxon>
        <taxon>Digenea</taxon>
        <taxon>Plagiorchiida</taxon>
        <taxon>Echinostomata</taxon>
        <taxon>Echinostomatoidea</taxon>
        <taxon>Fasciolidae</taxon>
        <taxon>Fasciolopsis</taxon>
    </lineage>
</organism>
<keyword evidence="3" id="KW-1185">Reference proteome</keyword>
<evidence type="ECO:0000256" key="1">
    <source>
        <dbReference type="SAM" id="MobiDB-lite"/>
    </source>
</evidence>
<dbReference type="Proteomes" id="UP000728185">
    <property type="component" value="Unassembled WGS sequence"/>
</dbReference>
<dbReference type="AlphaFoldDB" id="A0A8E0S6W1"/>
<evidence type="ECO:0000313" key="3">
    <source>
        <dbReference type="Proteomes" id="UP000728185"/>
    </source>
</evidence>
<feature type="region of interest" description="Disordered" evidence="1">
    <location>
        <begin position="46"/>
        <end position="121"/>
    </location>
</feature>
<sequence length="121" mass="13668">MSDKPSSSPPPRFSGLLLDKFDYAHYRAQQHLDFATAFCPPKDATDQLRDAVRPRMSVRRRKKMRPSEVNNTEADPESDQYGSVPDDRALASQFTVDQSNWTSSSANSSDLEVNPLRTTVY</sequence>